<evidence type="ECO:0000313" key="3">
    <source>
        <dbReference type="Proteomes" id="UP000008130"/>
    </source>
</evidence>
<dbReference type="InterPro" id="IPR036412">
    <property type="entry name" value="HAD-like_sf"/>
</dbReference>
<dbReference type="PANTHER" id="PTHR19288:SF46">
    <property type="entry name" value="HALOACID DEHALOGENASE-LIKE HYDROLASE DOMAIN-CONTAINING PROTEIN 2"/>
    <property type="match status" value="1"/>
</dbReference>
<dbReference type="Gene3D" id="3.40.50.1000">
    <property type="entry name" value="HAD superfamily/HAD-like"/>
    <property type="match status" value="2"/>
</dbReference>
<dbReference type="STRING" id="991905.SL003B_2179"/>
<dbReference type="GO" id="GO:0016791">
    <property type="term" value="F:phosphatase activity"/>
    <property type="evidence" value="ECO:0007669"/>
    <property type="project" value="TreeGrafter"/>
</dbReference>
<dbReference type="InterPro" id="IPR023214">
    <property type="entry name" value="HAD_sf"/>
</dbReference>
<dbReference type="Pfam" id="PF00702">
    <property type="entry name" value="Hydrolase"/>
    <property type="match status" value="1"/>
</dbReference>
<dbReference type="GO" id="GO:0005737">
    <property type="term" value="C:cytoplasm"/>
    <property type="evidence" value="ECO:0007669"/>
    <property type="project" value="TreeGrafter"/>
</dbReference>
<dbReference type="KEGG" id="pgv:SL003B_2179"/>
<dbReference type="HOGENOM" id="CLU_043473_1_2_5"/>
<dbReference type="EMBL" id="CP002568">
    <property type="protein sequence ID" value="ADZ70604.1"/>
    <property type="molecule type" value="Genomic_DNA"/>
</dbReference>
<evidence type="ECO:0000256" key="1">
    <source>
        <dbReference type="SAM" id="MobiDB-lite"/>
    </source>
</evidence>
<organism evidence="2 3">
    <name type="scientific">Polymorphum gilvum (strain LMG 25793 / CGMCC 1.9160 / SL003B-26A1)</name>
    <dbReference type="NCBI Taxonomy" id="991905"/>
    <lineage>
        <taxon>Bacteria</taxon>
        <taxon>Pseudomonadati</taxon>
        <taxon>Pseudomonadota</taxon>
        <taxon>Alphaproteobacteria</taxon>
        <taxon>Rhodobacterales</taxon>
        <taxon>Paracoccaceae</taxon>
        <taxon>Polymorphum</taxon>
    </lineage>
</organism>
<feature type="region of interest" description="Disordered" evidence="1">
    <location>
        <begin position="248"/>
        <end position="278"/>
    </location>
</feature>
<dbReference type="PANTHER" id="PTHR19288">
    <property type="entry name" value="4-NITROPHENYLPHOSPHATASE-RELATED"/>
    <property type="match status" value="1"/>
</dbReference>
<dbReference type="RefSeq" id="WP_013652922.1">
    <property type="nucleotide sequence ID" value="NC_015259.1"/>
</dbReference>
<gene>
    <name evidence="2" type="ordered locus">SL003B_2179</name>
</gene>
<evidence type="ECO:0000313" key="2">
    <source>
        <dbReference type="EMBL" id="ADZ70604.1"/>
    </source>
</evidence>
<sequence length="278" mass="28430">MLARTTRHVPALDPALVAGYDAVLCDLDGCLVSDGRLLDGAAGFAAAAADRLWLVSNNSSDTADSLSARLAGMGLVIAPGRILLAGEQAVRVLAAERPGARLSLHAEEPIRLLADGLGLDLSPDRPDVVLLARDSRFAIAGLTSLLRAVRAGADLWVTNLDRTHPGADGEPVPETGALLAAVRACWPEVRYRAFGKPERALVDLALARAGVPADRSVFVGDNAETDGAAAAAAGIDFLHVAAPTLAPGTAAGRSTSPAAGRPESGGDPVPFRTHVGAL</sequence>
<accession>F2IYY9</accession>
<dbReference type="AlphaFoldDB" id="F2IYY9"/>
<proteinExistence type="predicted"/>
<name>F2IYY9_POLGS</name>
<reference evidence="2 3" key="1">
    <citation type="journal article" date="2011" name="J. Bacteriol.">
        <title>Complete genome sequence of Polymorphum gilvum SL003B-26A1T, a crude oil-degrading bacterium from oil-polluted saline soil.</title>
        <authorList>
            <person name="Li S.G."/>
            <person name="Tang Y.Q."/>
            <person name="Nie Y."/>
            <person name="Cai M."/>
            <person name="Wu X.L."/>
        </authorList>
    </citation>
    <scope>NUCLEOTIDE SEQUENCE [LARGE SCALE GENOMIC DNA]</scope>
    <source>
        <strain evidence="3">LMG 25793 / CGMCC 1.9160 / SL003B-26A1</strain>
    </source>
</reference>
<dbReference type="OrthoDB" id="193314at2"/>
<dbReference type="SUPFAM" id="SSF56784">
    <property type="entry name" value="HAD-like"/>
    <property type="match status" value="1"/>
</dbReference>
<keyword evidence="2" id="KW-0378">Hydrolase</keyword>
<dbReference type="Proteomes" id="UP000008130">
    <property type="component" value="Chromosome"/>
</dbReference>
<keyword evidence="3" id="KW-1185">Reference proteome</keyword>
<protein>
    <submittedName>
        <fullName evidence="2">Haloacid dehalogenase-like hydrolase, putative</fullName>
    </submittedName>
</protein>
<dbReference type="eggNOG" id="COG0647">
    <property type="taxonomic scope" value="Bacteria"/>
</dbReference>